<feature type="transmembrane region" description="Helical" evidence="6">
    <location>
        <begin position="969"/>
        <end position="987"/>
    </location>
</feature>
<dbReference type="EMBL" id="BLAL01000160">
    <property type="protein sequence ID" value="GES86554.1"/>
    <property type="molecule type" value="Genomic_DNA"/>
</dbReference>
<accession>A0A8H3QRM6</accession>
<name>A0A8H3QRM6_9GLOM</name>
<feature type="transmembrane region" description="Helical" evidence="6">
    <location>
        <begin position="724"/>
        <end position="743"/>
    </location>
</feature>
<evidence type="ECO:0000256" key="2">
    <source>
        <dbReference type="ARBA" id="ARBA00022692"/>
    </source>
</evidence>
<evidence type="ECO:0000313" key="8">
    <source>
        <dbReference type="EMBL" id="GES86554.1"/>
    </source>
</evidence>
<evidence type="ECO:0000259" key="7">
    <source>
        <dbReference type="Pfam" id="PF00520"/>
    </source>
</evidence>
<evidence type="ECO:0000256" key="1">
    <source>
        <dbReference type="ARBA" id="ARBA00004141"/>
    </source>
</evidence>
<feature type="transmembrane region" description="Helical" evidence="6">
    <location>
        <begin position="930"/>
        <end position="948"/>
    </location>
</feature>
<comment type="subcellular location">
    <subcellularLocation>
        <location evidence="1">Membrane</location>
        <topology evidence="1">Multi-pass membrane protein</topology>
    </subcellularLocation>
</comment>
<proteinExistence type="predicted"/>
<protein>
    <recommendedName>
        <fullName evidence="7">Ion transport domain-containing protein</fullName>
    </recommendedName>
</protein>
<dbReference type="GO" id="GO:0098703">
    <property type="term" value="P:calcium ion import across plasma membrane"/>
    <property type="evidence" value="ECO:0007669"/>
    <property type="project" value="TreeGrafter"/>
</dbReference>
<dbReference type="PANTHER" id="PTHR10582:SF2">
    <property type="entry name" value="INACTIVE"/>
    <property type="match status" value="1"/>
</dbReference>
<dbReference type="InterPro" id="IPR005821">
    <property type="entry name" value="Ion_trans_dom"/>
</dbReference>
<keyword evidence="5 6" id="KW-0472">Membrane</keyword>
<gene>
    <name evidence="8" type="ORF">RCL2_001360800</name>
</gene>
<dbReference type="Pfam" id="PF00520">
    <property type="entry name" value="Ion_trans"/>
    <property type="match status" value="1"/>
</dbReference>
<dbReference type="GO" id="GO:0005886">
    <property type="term" value="C:plasma membrane"/>
    <property type="evidence" value="ECO:0007669"/>
    <property type="project" value="TreeGrafter"/>
</dbReference>
<sequence>MSEVSVKIDDNDKFIINKDTNINNNTDKPHNGKPITMMKVSPNGKYLVTYSKDDESIIGWNVVNLDEGQLKPDYSRTHKGYHEIEEICVSDDKKLAYIHDIYLEIININDDQIIELNTKISHFKYHYCTFNSKCEFIFCNDVKSRHGIYHKIIWVFSTQTKINQWKCKNIYKIPKDFELISISKYDKVYLFSNNNIYEWDIATEKSTRIFSDDLYKKEDLYKYDFRWTIKKDIRITSNETFICLRIKDKIIIYSIELKIPIISSLDMNNDIQSYNFINIPQLYTLLFPDELIHDDVLLSNRIWYSIIEYGWKECLNHLKMHHQLQEYQPDSLTFPPFIFDIKTKCAFGILNGYIWKVKLEEKISKMYLSFENHNELSNEIIIKGLDSEESSSDDESDKIIDSNMYSSAKNKELYKCLNIYLFNPYVDTINAIFQEFSDIRELKTKQVLIQSSIKWVIKSTGGELKLLIFKKININKRNKCKLICMRVDKFNAQEYDIHRRFLHGIKLLSENDILILTKIGLLIYHFNEKNKFISLNYFYYMNLNIYNKYELMNNLQYYHKKAFTKSTLPLPNYNSFKLSDEWALYVKDNKESLLKYGVKLLSFAIKEHRLELIDDIYRKCIFYFKDDLRNNKIFLNIITSTIPLLNEYYPEYILRYSFETTMIIDSSSYTIKHQSHNLHLYSFHYPQIINLTQSILWTKYIILYHKLYVNHYTLFIILNTIQCLLILLILPISPIFFTAFHILSKYHFINDFNIRLYKDNIFDMTFLTNDIFGTIFNEYDIIASFYFYINDKFSKFMSKSTTPTITFMIPYIKFVNYPQEYSWFWELIRPQSSLFVKIISEDIYKTWDGEVLINFKWNTFGKYYYTMIWISYMALLGCFTVTATIPQQYINKDVQKQLLTTSIILGFIHLSFEIRQIIYNPVKWICDFWNVFDIIAYVLPIFTSIYWIQTDVRNIQLLSFSCLFLDIKFLLFFRVFESFGIYFAIIISVAKQIVYFLVVLLIIIISFAHAFYILLSPTKNEFSLKDNDPNNPWNIVPTFNEVFNNGTINPNSYIIQQPDDNTNMFANYKTALFAMYLFLTGDSSALSNWSYTNNPSLAILIVLFSLLIVVYLMNLFIGLLNMAIAKDNNRVSYLIQKAEILAEIELFYLLPNQRRWKTWFPEVIYYYANFDKTHKEVKKLINDGQWDANEYSEIREMKQDLLNKLNIRNDETDQQLLKEIREILLNDKKNK</sequence>
<keyword evidence="2 6" id="KW-0812">Transmembrane</keyword>
<dbReference type="InterPro" id="IPR015943">
    <property type="entry name" value="WD40/YVTN_repeat-like_dom_sf"/>
</dbReference>
<feature type="transmembrane region" description="Helical" evidence="6">
    <location>
        <begin position="898"/>
        <end position="918"/>
    </location>
</feature>
<evidence type="ECO:0000256" key="6">
    <source>
        <dbReference type="SAM" id="Phobius"/>
    </source>
</evidence>
<evidence type="ECO:0000256" key="4">
    <source>
        <dbReference type="ARBA" id="ARBA00022989"/>
    </source>
</evidence>
<dbReference type="OrthoDB" id="2370335at2759"/>
<feature type="transmembrane region" description="Helical" evidence="6">
    <location>
        <begin position="1097"/>
        <end position="1120"/>
    </location>
</feature>
<dbReference type="SUPFAM" id="SSF69322">
    <property type="entry name" value="Tricorn protease domain 2"/>
    <property type="match status" value="1"/>
</dbReference>
<dbReference type="AlphaFoldDB" id="A0A8H3QRM6"/>
<dbReference type="InterPro" id="IPR024862">
    <property type="entry name" value="TRPV"/>
</dbReference>
<dbReference type="Proteomes" id="UP000615446">
    <property type="component" value="Unassembled WGS sequence"/>
</dbReference>
<evidence type="ECO:0000313" key="9">
    <source>
        <dbReference type="Proteomes" id="UP000615446"/>
    </source>
</evidence>
<feature type="domain" description="Ion transport" evidence="7">
    <location>
        <begin position="869"/>
        <end position="1130"/>
    </location>
</feature>
<keyword evidence="3" id="KW-0677">Repeat</keyword>
<reference evidence="8" key="1">
    <citation type="submission" date="2019-10" db="EMBL/GenBank/DDBJ databases">
        <title>Conservation and host-specific expression of non-tandemly repeated heterogenous ribosome RNA gene in arbuscular mycorrhizal fungi.</title>
        <authorList>
            <person name="Maeda T."/>
            <person name="Kobayashi Y."/>
            <person name="Nakagawa T."/>
            <person name="Ezawa T."/>
            <person name="Yamaguchi K."/>
            <person name="Bino T."/>
            <person name="Nishimoto Y."/>
            <person name="Shigenobu S."/>
            <person name="Kawaguchi M."/>
        </authorList>
    </citation>
    <scope>NUCLEOTIDE SEQUENCE</scope>
    <source>
        <strain evidence="8">HR1</strain>
    </source>
</reference>
<comment type="caution">
    <text evidence="8">The sequence shown here is derived from an EMBL/GenBank/DDBJ whole genome shotgun (WGS) entry which is preliminary data.</text>
</comment>
<organism evidence="8 9">
    <name type="scientific">Rhizophagus clarus</name>
    <dbReference type="NCBI Taxonomy" id="94130"/>
    <lineage>
        <taxon>Eukaryota</taxon>
        <taxon>Fungi</taxon>
        <taxon>Fungi incertae sedis</taxon>
        <taxon>Mucoromycota</taxon>
        <taxon>Glomeromycotina</taxon>
        <taxon>Glomeromycetes</taxon>
        <taxon>Glomerales</taxon>
        <taxon>Glomeraceae</taxon>
        <taxon>Rhizophagus</taxon>
    </lineage>
</organism>
<dbReference type="Gene3D" id="2.130.10.10">
    <property type="entry name" value="YVTN repeat-like/Quinoprotein amine dehydrogenase"/>
    <property type="match status" value="1"/>
</dbReference>
<keyword evidence="4 6" id="KW-1133">Transmembrane helix</keyword>
<feature type="transmembrane region" description="Helical" evidence="6">
    <location>
        <begin position="863"/>
        <end position="886"/>
    </location>
</feature>
<dbReference type="PANTHER" id="PTHR10582">
    <property type="entry name" value="TRANSIENT RECEPTOR POTENTIAL ION CHANNEL PROTEIN"/>
    <property type="match status" value="1"/>
</dbReference>
<evidence type="ECO:0000256" key="5">
    <source>
        <dbReference type="ARBA" id="ARBA00023136"/>
    </source>
</evidence>
<dbReference type="GO" id="GO:0005216">
    <property type="term" value="F:monoatomic ion channel activity"/>
    <property type="evidence" value="ECO:0007669"/>
    <property type="project" value="InterPro"/>
</dbReference>
<feature type="transmembrane region" description="Helical" evidence="6">
    <location>
        <begin position="764"/>
        <end position="789"/>
    </location>
</feature>
<feature type="transmembrane region" description="Helical" evidence="6">
    <location>
        <begin position="993"/>
        <end position="1015"/>
    </location>
</feature>
<evidence type="ECO:0000256" key="3">
    <source>
        <dbReference type="ARBA" id="ARBA00022737"/>
    </source>
</evidence>